<keyword evidence="6" id="KW-0573">Peptidoglycan synthesis</keyword>
<comment type="similarity">
    <text evidence="11">Belongs to the SEDS family. FtsW subfamily.</text>
</comment>
<evidence type="ECO:0000256" key="12">
    <source>
        <dbReference type="ARBA" id="ARBA00041185"/>
    </source>
</evidence>
<feature type="transmembrane region" description="Helical" evidence="16">
    <location>
        <begin position="61"/>
        <end position="79"/>
    </location>
</feature>
<evidence type="ECO:0000256" key="13">
    <source>
        <dbReference type="ARBA" id="ARBA00041418"/>
    </source>
</evidence>
<evidence type="ECO:0000256" key="3">
    <source>
        <dbReference type="ARBA" id="ARBA00022679"/>
    </source>
</evidence>
<evidence type="ECO:0000256" key="9">
    <source>
        <dbReference type="ARBA" id="ARBA00032370"/>
    </source>
</evidence>
<dbReference type="EMBL" id="JRKN01000007">
    <property type="protein sequence ID" value="KGJ05142.1"/>
    <property type="molecule type" value="Genomic_DNA"/>
</dbReference>
<dbReference type="AlphaFoldDB" id="A0A099F4S5"/>
<dbReference type="Proteomes" id="UP000182312">
    <property type="component" value="Unassembled WGS sequence"/>
</dbReference>
<dbReference type="InterPro" id="IPR001182">
    <property type="entry name" value="FtsW/RodA"/>
</dbReference>
<evidence type="ECO:0000313" key="19">
    <source>
        <dbReference type="Proteomes" id="UP000029846"/>
    </source>
</evidence>
<keyword evidence="3" id="KW-0808">Transferase</keyword>
<dbReference type="EMBL" id="FOJO01000003">
    <property type="protein sequence ID" value="SFA43901.1"/>
    <property type="molecule type" value="Genomic_DNA"/>
</dbReference>
<dbReference type="GO" id="GO:0008360">
    <property type="term" value="P:regulation of cell shape"/>
    <property type="evidence" value="ECO:0007669"/>
    <property type="project" value="UniProtKB-KW"/>
</dbReference>
<sequence length="389" mass="41982">MTEMVFGTTPLRAGDPILPRWWRTLDRWSLACVLGLFSIGILLGLAASVPLAERNELPQFFYVWRQAIFGVLALLTMLLVSTFPPRLVRRLGVLGFFAALIVLLALPFIGSDFGKGAVRWLRLPGGVSVQPSEFLKPCFVAICAWFMAASQEVGGPPGRVYSFALAAFSVVLLALQPDFGQASLLLFSWCVMFFIAGAPLFYLSVVLGLAGLGGIFAYGASEHFARRINGFLSNDVDPRTQLGYATNAIQEGRFFGVGVGEGTVKWSLPDAHTDFIIAVAAEEYGLIMVIAIILLYGAIVIRSLMRLRDERDPFIRIAGTGLAATFGVQALINMGVAVRLLPAKGMTLPFISYGGSSLIASGIAVGMLLALTRSRPQGRMGDIIGRGRR</sequence>
<dbReference type="EC" id="2.4.99.28" evidence="14"/>
<dbReference type="GO" id="GO:0051301">
    <property type="term" value="P:cell division"/>
    <property type="evidence" value="ECO:0007669"/>
    <property type="project" value="UniProtKB-KW"/>
</dbReference>
<dbReference type="OrthoDB" id="9768187at2"/>
<evidence type="ECO:0000256" key="6">
    <source>
        <dbReference type="ARBA" id="ARBA00022984"/>
    </source>
</evidence>
<accession>A0A099F4S5</accession>
<feature type="transmembrane region" description="Helical" evidence="16">
    <location>
        <begin position="28"/>
        <end position="49"/>
    </location>
</feature>
<organism evidence="17 19">
    <name type="scientific">Paracoccus halophilus</name>
    <dbReference type="NCBI Taxonomy" id="376733"/>
    <lineage>
        <taxon>Bacteria</taxon>
        <taxon>Pseudomonadati</taxon>
        <taxon>Pseudomonadota</taxon>
        <taxon>Alphaproteobacteria</taxon>
        <taxon>Rhodobacterales</taxon>
        <taxon>Paracoccaceae</taxon>
        <taxon>Paracoccus</taxon>
    </lineage>
</organism>
<keyword evidence="5" id="KW-0133">Cell shape</keyword>
<feature type="transmembrane region" description="Helical" evidence="16">
    <location>
        <begin position="317"/>
        <end position="338"/>
    </location>
</feature>
<feature type="transmembrane region" description="Helical" evidence="16">
    <location>
        <begin position="350"/>
        <end position="371"/>
    </location>
</feature>
<evidence type="ECO:0000256" key="4">
    <source>
        <dbReference type="ARBA" id="ARBA00022692"/>
    </source>
</evidence>
<keyword evidence="19" id="KW-1185">Reference proteome</keyword>
<feature type="transmembrane region" description="Helical" evidence="16">
    <location>
        <begin position="91"/>
        <end position="110"/>
    </location>
</feature>
<keyword evidence="17" id="KW-0132">Cell division</keyword>
<dbReference type="Pfam" id="PF01098">
    <property type="entry name" value="FTSW_RODA_SPOVE"/>
    <property type="match status" value="1"/>
</dbReference>
<feature type="transmembrane region" description="Helical" evidence="16">
    <location>
        <begin position="160"/>
        <end position="177"/>
    </location>
</feature>
<dbReference type="PANTHER" id="PTHR30474:SF2">
    <property type="entry name" value="PEPTIDOGLYCAN GLYCOSYLTRANSFERASE FTSW-RELATED"/>
    <property type="match status" value="1"/>
</dbReference>
<evidence type="ECO:0000256" key="7">
    <source>
        <dbReference type="ARBA" id="ARBA00022989"/>
    </source>
</evidence>
<dbReference type="GO" id="GO:0015648">
    <property type="term" value="F:lipid-linked peptidoglycan transporter activity"/>
    <property type="evidence" value="ECO:0007669"/>
    <property type="project" value="TreeGrafter"/>
</dbReference>
<reference evidence="17 19" key="2">
    <citation type="submission" date="2014-10" db="EMBL/GenBank/DDBJ databases">
        <title>Paracoccus sanguinis sp. nov., isolated from clinical specimens of New York State patients.</title>
        <authorList>
            <person name="Mingle L.A."/>
            <person name="Cole J.A."/>
            <person name="Lapierre P."/>
            <person name="Musser K.A."/>
        </authorList>
    </citation>
    <scope>NUCLEOTIDE SEQUENCE [LARGE SCALE GENOMIC DNA]</scope>
    <source>
        <strain evidence="17 19">JCM 14014</strain>
    </source>
</reference>
<keyword evidence="4 16" id="KW-0812">Transmembrane</keyword>
<dbReference type="STRING" id="376733.SAMN04487972_103127"/>
<dbReference type="GO" id="GO:0008955">
    <property type="term" value="F:peptidoglycan glycosyltransferase activity"/>
    <property type="evidence" value="ECO:0007669"/>
    <property type="project" value="UniProtKB-EC"/>
</dbReference>
<evidence type="ECO:0000256" key="2">
    <source>
        <dbReference type="ARBA" id="ARBA00022676"/>
    </source>
</evidence>
<dbReference type="RefSeq" id="WP_036739829.1">
    <property type="nucleotide sequence ID" value="NZ_FOJO01000003.1"/>
</dbReference>
<reference evidence="17 19" key="1">
    <citation type="submission" date="2014-09" db="EMBL/GenBank/DDBJ databases">
        <authorList>
            <person name="McGinnis J.M."/>
            <person name="Wolfgang W.J."/>
        </authorList>
    </citation>
    <scope>NUCLEOTIDE SEQUENCE [LARGE SCALE GENOMIC DNA]</scope>
    <source>
        <strain evidence="17 19">JCM 14014</strain>
    </source>
</reference>
<dbReference type="GO" id="GO:0005886">
    <property type="term" value="C:plasma membrane"/>
    <property type="evidence" value="ECO:0007669"/>
    <property type="project" value="TreeGrafter"/>
</dbReference>
<evidence type="ECO:0000256" key="5">
    <source>
        <dbReference type="ARBA" id="ARBA00022960"/>
    </source>
</evidence>
<evidence type="ECO:0000313" key="17">
    <source>
        <dbReference type="EMBL" id="KGJ05142.1"/>
    </source>
</evidence>
<evidence type="ECO:0000256" key="8">
    <source>
        <dbReference type="ARBA" id="ARBA00023136"/>
    </source>
</evidence>
<keyword evidence="8 16" id="KW-0472">Membrane</keyword>
<dbReference type="Proteomes" id="UP000029846">
    <property type="component" value="Unassembled WGS sequence"/>
</dbReference>
<evidence type="ECO:0000256" key="14">
    <source>
        <dbReference type="ARBA" id="ARBA00044770"/>
    </source>
</evidence>
<dbReference type="eggNOG" id="COG0772">
    <property type="taxonomic scope" value="Bacteria"/>
</dbReference>
<keyword evidence="17" id="KW-0131">Cell cycle</keyword>
<name>A0A099F4S5_9RHOB</name>
<dbReference type="PANTHER" id="PTHR30474">
    <property type="entry name" value="CELL CYCLE PROTEIN"/>
    <property type="match status" value="1"/>
</dbReference>
<feature type="transmembrane region" description="Helical" evidence="16">
    <location>
        <begin position="184"/>
        <end position="217"/>
    </location>
</feature>
<dbReference type="GO" id="GO:0032153">
    <property type="term" value="C:cell division site"/>
    <property type="evidence" value="ECO:0007669"/>
    <property type="project" value="TreeGrafter"/>
</dbReference>
<reference evidence="18 20" key="3">
    <citation type="submission" date="2016-10" db="EMBL/GenBank/DDBJ databases">
        <authorList>
            <person name="de Groot N.N."/>
        </authorList>
    </citation>
    <scope>NUCLEOTIDE SEQUENCE [LARGE SCALE GENOMIC DNA]</scope>
    <source>
        <strain evidence="18 20">CGMCC 1.6117</strain>
    </source>
</reference>
<evidence type="ECO:0000256" key="15">
    <source>
        <dbReference type="ARBA" id="ARBA00049902"/>
    </source>
</evidence>
<feature type="transmembrane region" description="Helical" evidence="16">
    <location>
        <begin position="284"/>
        <end position="305"/>
    </location>
</feature>
<evidence type="ECO:0000256" key="10">
    <source>
        <dbReference type="ARBA" id="ARBA00033270"/>
    </source>
</evidence>
<dbReference type="GO" id="GO:0009252">
    <property type="term" value="P:peptidoglycan biosynthetic process"/>
    <property type="evidence" value="ECO:0007669"/>
    <property type="project" value="UniProtKB-KW"/>
</dbReference>
<evidence type="ECO:0000256" key="1">
    <source>
        <dbReference type="ARBA" id="ARBA00004141"/>
    </source>
</evidence>
<protein>
    <recommendedName>
        <fullName evidence="12">Probable peptidoglycan glycosyltransferase FtsW</fullName>
        <ecNumber evidence="14">2.4.99.28</ecNumber>
    </recommendedName>
    <alternativeName>
        <fullName evidence="13">Cell division protein FtsW</fullName>
    </alternativeName>
    <alternativeName>
        <fullName evidence="10">Cell wall polymerase</fullName>
    </alternativeName>
    <alternativeName>
        <fullName evidence="9">Peptidoglycan polymerase</fullName>
    </alternativeName>
</protein>
<comment type="subcellular location">
    <subcellularLocation>
        <location evidence="1">Membrane</location>
        <topology evidence="1">Multi-pass membrane protein</topology>
    </subcellularLocation>
</comment>
<evidence type="ECO:0000313" key="20">
    <source>
        <dbReference type="Proteomes" id="UP000182312"/>
    </source>
</evidence>
<gene>
    <name evidence="17" type="ORF">IT41_07065</name>
    <name evidence="18" type="ORF">SAMN04487972_103127</name>
</gene>
<evidence type="ECO:0000256" key="16">
    <source>
        <dbReference type="SAM" id="Phobius"/>
    </source>
</evidence>
<keyword evidence="2" id="KW-0328">Glycosyltransferase</keyword>
<evidence type="ECO:0000256" key="11">
    <source>
        <dbReference type="ARBA" id="ARBA00038053"/>
    </source>
</evidence>
<comment type="catalytic activity">
    <reaction evidence="15">
        <text>[GlcNAc-(1-&gt;4)-Mur2Ac(oyl-L-Ala-gamma-D-Glu-L-Lys-D-Ala-D-Ala)](n)-di-trans,octa-cis-undecaprenyl diphosphate + beta-D-GlcNAc-(1-&gt;4)-Mur2Ac(oyl-L-Ala-gamma-D-Glu-L-Lys-D-Ala-D-Ala)-di-trans,octa-cis-undecaprenyl diphosphate = [GlcNAc-(1-&gt;4)-Mur2Ac(oyl-L-Ala-gamma-D-Glu-L-Lys-D-Ala-D-Ala)](n+1)-di-trans,octa-cis-undecaprenyl diphosphate + di-trans,octa-cis-undecaprenyl diphosphate + H(+)</text>
        <dbReference type="Rhea" id="RHEA:23708"/>
        <dbReference type="Rhea" id="RHEA-COMP:9602"/>
        <dbReference type="Rhea" id="RHEA-COMP:9603"/>
        <dbReference type="ChEBI" id="CHEBI:15378"/>
        <dbReference type="ChEBI" id="CHEBI:58405"/>
        <dbReference type="ChEBI" id="CHEBI:60033"/>
        <dbReference type="ChEBI" id="CHEBI:78435"/>
        <dbReference type="EC" id="2.4.99.28"/>
    </reaction>
</comment>
<evidence type="ECO:0000313" key="18">
    <source>
        <dbReference type="EMBL" id="SFA43901.1"/>
    </source>
</evidence>
<proteinExistence type="inferred from homology"/>
<keyword evidence="7 16" id="KW-1133">Transmembrane helix</keyword>